<dbReference type="GO" id="GO:0008820">
    <property type="term" value="F:cobinamide phosphate guanylyltransferase activity"/>
    <property type="evidence" value="ECO:0007669"/>
    <property type="project" value="UniProtKB-UniRule"/>
</dbReference>
<dbReference type="PANTHER" id="PTHR34848">
    <property type="match status" value="1"/>
</dbReference>
<protein>
    <recommendedName>
        <fullName evidence="14">Bifunctional adenosylcobalamin biosynthesis protein</fullName>
        <ecNumber evidence="14">2.7.1.156</ecNumber>
        <ecNumber evidence="14">2.7.7.62</ecNumber>
    </recommendedName>
</protein>
<organism evidence="17 18">
    <name type="scientific">Roseibium polysiphoniae</name>
    <dbReference type="NCBI Taxonomy" id="2571221"/>
    <lineage>
        <taxon>Bacteria</taxon>
        <taxon>Pseudomonadati</taxon>
        <taxon>Pseudomonadota</taxon>
        <taxon>Alphaproteobacteria</taxon>
        <taxon>Hyphomicrobiales</taxon>
        <taxon>Stappiaceae</taxon>
        <taxon>Roseibium</taxon>
    </lineage>
</organism>
<dbReference type="InterPro" id="IPR027417">
    <property type="entry name" value="P-loop_NTPase"/>
</dbReference>
<dbReference type="EC" id="2.7.1.156" evidence="14"/>
<accession>A0A944CCH3</accession>
<comment type="catalytic activity">
    <reaction evidence="3">
        <text>adenosylcob(III)inamide + GTP = adenosylcob(III)inamide phosphate + GDP + H(+)</text>
        <dbReference type="Rhea" id="RHEA:15765"/>
        <dbReference type="ChEBI" id="CHEBI:2480"/>
        <dbReference type="ChEBI" id="CHEBI:15378"/>
        <dbReference type="ChEBI" id="CHEBI:37565"/>
        <dbReference type="ChEBI" id="CHEBI:58189"/>
        <dbReference type="ChEBI" id="CHEBI:58502"/>
        <dbReference type="EC" id="2.7.1.156"/>
    </reaction>
</comment>
<dbReference type="AlphaFoldDB" id="A0A944CCH3"/>
<feature type="binding site" evidence="16">
    <location>
        <begin position="23"/>
        <end position="30"/>
    </location>
    <ligand>
        <name>GTP</name>
        <dbReference type="ChEBI" id="CHEBI:37565"/>
    </ligand>
</feature>
<evidence type="ECO:0000256" key="16">
    <source>
        <dbReference type="PIRSR" id="PIRSR006135-2"/>
    </source>
</evidence>
<keyword evidence="9 14" id="KW-0808">Transferase</keyword>
<evidence type="ECO:0000256" key="5">
    <source>
        <dbReference type="ARBA" id="ARBA00004692"/>
    </source>
</evidence>
<gene>
    <name evidence="17" type="ORF">DYI23_05500</name>
</gene>
<feature type="binding site" evidence="16">
    <location>
        <begin position="65"/>
        <end position="68"/>
    </location>
    <ligand>
        <name>GTP</name>
        <dbReference type="ChEBI" id="CHEBI:37565"/>
    </ligand>
</feature>
<evidence type="ECO:0000256" key="14">
    <source>
        <dbReference type="PIRNR" id="PIRNR006135"/>
    </source>
</evidence>
<evidence type="ECO:0000256" key="9">
    <source>
        <dbReference type="ARBA" id="ARBA00022679"/>
    </source>
</evidence>
<comment type="pathway">
    <text evidence="5 14">Cofactor biosynthesis; adenosylcobalamin biosynthesis; adenosylcobalamin from cob(II)yrinate a,c-diamide: step 6/7.</text>
</comment>
<keyword evidence="12 14" id="KW-0067">ATP-binding</keyword>
<dbReference type="GO" id="GO:0009236">
    <property type="term" value="P:cobalamin biosynthetic process"/>
    <property type="evidence" value="ECO:0007669"/>
    <property type="project" value="UniProtKB-UniRule"/>
</dbReference>
<sequence length="192" mass="20701">MSASSSSKNAVPGGAPAATLVFGGARSGKSRFAEDLAVKSGLNRLYVATSPIIDAEMHERVAQHRAQRGEHWRTLEEELDLAGVLDCEAGPETVILIDCLTLWLNNLIYRERDVSTETARLADALRHLKGPCVLVSNEVGMGIVPDNPLARSFRDLQGRLNQDIAAVARQVIFVAAGLPLILKPSSHADIKI</sequence>
<evidence type="ECO:0000256" key="4">
    <source>
        <dbReference type="ARBA" id="ARBA00003889"/>
    </source>
</evidence>
<reference evidence="17" key="2">
    <citation type="journal article" date="2021" name="Microorganisms">
        <title>Bacterial Dimethylsulfoniopropionate Biosynthesis in the East China Sea.</title>
        <authorList>
            <person name="Liu J."/>
            <person name="Zhang Y."/>
            <person name="Liu J."/>
            <person name="Zhong H."/>
            <person name="Williams B.T."/>
            <person name="Zheng Y."/>
            <person name="Curson A.R.J."/>
            <person name="Sun C."/>
            <person name="Sun H."/>
            <person name="Song D."/>
            <person name="Wagner Mackenzie B."/>
            <person name="Bermejo Martinez A."/>
            <person name="Todd J.D."/>
            <person name="Zhang X.H."/>
        </authorList>
    </citation>
    <scope>NUCLEOTIDE SEQUENCE</scope>
    <source>
        <strain evidence="17">AESS21</strain>
    </source>
</reference>
<evidence type="ECO:0000256" key="7">
    <source>
        <dbReference type="ARBA" id="ARBA00007490"/>
    </source>
</evidence>
<comment type="caution">
    <text evidence="17">The sequence shown here is derived from an EMBL/GenBank/DDBJ whole genome shotgun (WGS) entry which is preliminary data.</text>
</comment>
<evidence type="ECO:0000256" key="3">
    <source>
        <dbReference type="ARBA" id="ARBA00001522"/>
    </source>
</evidence>
<dbReference type="CDD" id="cd00544">
    <property type="entry name" value="CobU"/>
    <property type="match status" value="1"/>
</dbReference>
<evidence type="ECO:0000256" key="6">
    <source>
        <dbReference type="ARBA" id="ARBA00005159"/>
    </source>
</evidence>
<dbReference type="GO" id="GO:0005525">
    <property type="term" value="F:GTP binding"/>
    <property type="evidence" value="ECO:0007669"/>
    <property type="project" value="UniProtKB-UniRule"/>
</dbReference>
<evidence type="ECO:0000256" key="2">
    <source>
        <dbReference type="ARBA" id="ARBA00000711"/>
    </source>
</evidence>
<evidence type="ECO:0000313" key="18">
    <source>
        <dbReference type="Proteomes" id="UP000705379"/>
    </source>
</evidence>
<evidence type="ECO:0000256" key="8">
    <source>
        <dbReference type="ARBA" id="ARBA00022573"/>
    </source>
</evidence>
<dbReference type="GO" id="GO:0005524">
    <property type="term" value="F:ATP binding"/>
    <property type="evidence" value="ECO:0007669"/>
    <property type="project" value="UniProtKB-UniRule"/>
</dbReference>
<reference evidence="17" key="1">
    <citation type="submission" date="2018-08" db="EMBL/GenBank/DDBJ databases">
        <authorList>
            <person name="Jin W."/>
            <person name="Wang H."/>
            <person name="Yang Y."/>
            <person name="Li M."/>
            <person name="Liu J."/>
        </authorList>
    </citation>
    <scope>NUCLEOTIDE SEQUENCE</scope>
    <source>
        <strain evidence="17">AESS21</strain>
    </source>
</reference>
<feature type="binding site" evidence="16">
    <location>
        <position position="76"/>
    </location>
    <ligand>
        <name>GTP</name>
        <dbReference type="ChEBI" id="CHEBI:37565"/>
    </ligand>
</feature>
<feature type="binding site" evidence="16">
    <location>
        <begin position="48"/>
        <end position="50"/>
    </location>
    <ligand>
        <name>GTP</name>
        <dbReference type="ChEBI" id="CHEBI:37565"/>
    </ligand>
</feature>
<dbReference type="PANTHER" id="PTHR34848:SF1">
    <property type="entry name" value="BIFUNCTIONAL ADENOSYLCOBALAMIN BIOSYNTHESIS PROTEIN COBU"/>
    <property type="match status" value="1"/>
</dbReference>
<dbReference type="GO" id="GO:0043752">
    <property type="term" value="F:adenosylcobinamide kinase activity"/>
    <property type="evidence" value="ECO:0007669"/>
    <property type="project" value="UniProtKB-EC"/>
</dbReference>
<comment type="catalytic activity">
    <reaction evidence="2 14">
        <text>adenosylcob(III)inamide phosphate + GTP + H(+) = adenosylcob(III)inamide-GDP + diphosphate</text>
        <dbReference type="Rhea" id="RHEA:22712"/>
        <dbReference type="ChEBI" id="CHEBI:15378"/>
        <dbReference type="ChEBI" id="CHEBI:33019"/>
        <dbReference type="ChEBI" id="CHEBI:37565"/>
        <dbReference type="ChEBI" id="CHEBI:58502"/>
        <dbReference type="ChEBI" id="CHEBI:60487"/>
        <dbReference type="EC" id="2.7.7.62"/>
    </reaction>
</comment>
<dbReference type="InterPro" id="IPR003203">
    <property type="entry name" value="CobU/CobP"/>
</dbReference>
<evidence type="ECO:0000256" key="12">
    <source>
        <dbReference type="ARBA" id="ARBA00022840"/>
    </source>
</evidence>
<dbReference type="Gene3D" id="3.40.50.300">
    <property type="entry name" value="P-loop containing nucleotide triphosphate hydrolases"/>
    <property type="match status" value="1"/>
</dbReference>
<keyword evidence="10 14" id="KW-0547">Nucleotide-binding</keyword>
<dbReference type="EC" id="2.7.7.62" evidence="14"/>
<keyword evidence="11 14" id="KW-0418">Kinase</keyword>
<comment type="similarity">
    <text evidence="7 14">Belongs to the CobU/CobP family.</text>
</comment>
<keyword evidence="8 14" id="KW-0169">Cobalamin biosynthesis</keyword>
<dbReference type="EMBL" id="QTKU01000001">
    <property type="protein sequence ID" value="MBS8259668.1"/>
    <property type="molecule type" value="Genomic_DNA"/>
</dbReference>
<evidence type="ECO:0000256" key="1">
    <source>
        <dbReference type="ARBA" id="ARBA00000312"/>
    </source>
</evidence>
<dbReference type="NCBIfam" id="NF004469">
    <property type="entry name" value="PRK05800.1"/>
    <property type="match status" value="1"/>
</dbReference>
<keyword evidence="17" id="KW-0548">Nucleotidyltransferase</keyword>
<name>A0A944CCH3_9HYPH</name>
<dbReference type="Proteomes" id="UP000705379">
    <property type="component" value="Unassembled WGS sequence"/>
</dbReference>
<dbReference type="SUPFAM" id="SSF52540">
    <property type="entry name" value="P-loop containing nucleoside triphosphate hydrolases"/>
    <property type="match status" value="1"/>
</dbReference>
<feature type="binding site" evidence="16">
    <location>
        <position position="98"/>
    </location>
    <ligand>
        <name>GTP</name>
        <dbReference type="ChEBI" id="CHEBI:37565"/>
    </ligand>
</feature>
<dbReference type="RefSeq" id="WP_213215240.1">
    <property type="nucleotide sequence ID" value="NZ_QTKU01000001.1"/>
</dbReference>
<comment type="function">
    <text evidence="4 14">Catalyzes ATP-dependent phosphorylation of adenosylcobinamide and addition of GMP to adenosylcobinamide phosphate.</text>
</comment>
<dbReference type="Pfam" id="PF02283">
    <property type="entry name" value="CobU"/>
    <property type="match status" value="1"/>
</dbReference>
<comment type="pathway">
    <text evidence="6 14">Cofactor biosynthesis; adenosylcobalamin biosynthesis; adenosylcobalamin from cob(II)yrinate a,c-diamide: step 5/7.</text>
</comment>
<evidence type="ECO:0000313" key="17">
    <source>
        <dbReference type="EMBL" id="MBS8259668.1"/>
    </source>
</evidence>
<evidence type="ECO:0000256" key="15">
    <source>
        <dbReference type="PIRSR" id="PIRSR006135-1"/>
    </source>
</evidence>
<evidence type="ECO:0000256" key="13">
    <source>
        <dbReference type="ARBA" id="ARBA00023134"/>
    </source>
</evidence>
<dbReference type="PIRSF" id="PIRSF006135">
    <property type="entry name" value="CobU"/>
    <property type="match status" value="1"/>
</dbReference>
<evidence type="ECO:0000256" key="10">
    <source>
        <dbReference type="ARBA" id="ARBA00022741"/>
    </source>
</evidence>
<keyword evidence="13 14" id="KW-0342">GTP-binding</keyword>
<evidence type="ECO:0000256" key="11">
    <source>
        <dbReference type="ARBA" id="ARBA00022777"/>
    </source>
</evidence>
<proteinExistence type="inferred from homology"/>
<comment type="catalytic activity">
    <reaction evidence="1 14">
        <text>adenosylcob(III)inamide + ATP = adenosylcob(III)inamide phosphate + ADP + H(+)</text>
        <dbReference type="Rhea" id="RHEA:15769"/>
        <dbReference type="ChEBI" id="CHEBI:2480"/>
        <dbReference type="ChEBI" id="CHEBI:15378"/>
        <dbReference type="ChEBI" id="CHEBI:30616"/>
        <dbReference type="ChEBI" id="CHEBI:58502"/>
        <dbReference type="ChEBI" id="CHEBI:456216"/>
        <dbReference type="EC" id="2.7.1.156"/>
    </reaction>
</comment>
<feature type="active site" description="GMP-histidine intermediate" evidence="15">
    <location>
        <position position="64"/>
    </location>
</feature>